<reference evidence="2 3" key="1">
    <citation type="journal article" date="2014" name="Genome Biol. Evol.">
        <title>The genome of the myxosporean Thelohanellus kitauei shows adaptations to nutrient acquisition within its fish host.</title>
        <authorList>
            <person name="Yang Y."/>
            <person name="Xiong J."/>
            <person name="Zhou Z."/>
            <person name="Huo F."/>
            <person name="Miao W."/>
            <person name="Ran C."/>
            <person name="Liu Y."/>
            <person name="Zhang J."/>
            <person name="Feng J."/>
            <person name="Wang M."/>
            <person name="Wang M."/>
            <person name="Wang L."/>
            <person name="Yao B."/>
        </authorList>
    </citation>
    <scope>NUCLEOTIDE SEQUENCE [LARGE SCALE GENOMIC DNA]</scope>
    <source>
        <strain evidence="2">Wuqing</strain>
    </source>
</reference>
<dbReference type="OrthoDB" id="5988057at2759"/>
<evidence type="ECO:0000313" key="3">
    <source>
        <dbReference type="Proteomes" id="UP000031668"/>
    </source>
</evidence>
<keyword evidence="3" id="KW-1185">Reference proteome</keyword>
<dbReference type="Pfam" id="PF03184">
    <property type="entry name" value="DDE_1"/>
    <property type="match status" value="1"/>
</dbReference>
<name>A0A0C2ME17_THEKT</name>
<sequence length="108" mass="12233">MLFINQKINYAQKGAYSRVIPYKYVDTVAFAVDVKSVQKNEPVQETLSFKNSETAACKMGKELATPLFVCNMDGREKLKPLTIGKSKNSRYFKNVKTLPVDYEANKNS</sequence>
<feature type="domain" description="DDE-1" evidence="1">
    <location>
        <begin position="64"/>
        <end position="107"/>
    </location>
</feature>
<proteinExistence type="predicted"/>
<dbReference type="AlphaFoldDB" id="A0A0C2ME17"/>
<dbReference type="Proteomes" id="UP000031668">
    <property type="component" value="Unassembled WGS sequence"/>
</dbReference>
<evidence type="ECO:0000259" key="1">
    <source>
        <dbReference type="Pfam" id="PF03184"/>
    </source>
</evidence>
<gene>
    <name evidence="2" type="ORF">RF11_05199</name>
</gene>
<organism evidence="2 3">
    <name type="scientific">Thelohanellus kitauei</name>
    <name type="common">Myxosporean</name>
    <dbReference type="NCBI Taxonomy" id="669202"/>
    <lineage>
        <taxon>Eukaryota</taxon>
        <taxon>Metazoa</taxon>
        <taxon>Cnidaria</taxon>
        <taxon>Myxozoa</taxon>
        <taxon>Myxosporea</taxon>
        <taxon>Bivalvulida</taxon>
        <taxon>Platysporina</taxon>
        <taxon>Myxobolidae</taxon>
        <taxon>Thelohanellus</taxon>
    </lineage>
</organism>
<comment type="caution">
    <text evidence="2">The sequence shown here is derived from an EMBL/GenBank/DDBJ whole genome shotgun (WGS) entry which is preliminary data.</text>
</comment>
<dbReference type="InterPro" id="IPR004875">
    <property type="entry name" value="DDE_SF_endonuclease_dom"/>
</dbReference>
<protein>
    <recommendedName>
        <fullName evidence="1">DDE-1 domain-containing protein</fullName>
    </recommendedName>
</protein>
<dbReference type="EMBL" id="JWZT01004937">
    <property type="protein sequence ID" value="KII62569.1"/>
    <property type="molecule type" value="Genomic_DNA"/>
</dbReference>
<dbReference type="GO" id="GO:0003676">
    <property type="term" value="F:nucleic acid binding"/>
    <property type="evidence" value="ECO:0007669"/>
    <property type="project" value="InterPro"/>
</dbReference>
<evidence type="ECO:0000313" key="2">
    <source>
        <dbReference type="EMBL" id="KII62569.1"/>
    </source>
</evidence>
<accession>A0A0C2ME17</accession>